<feature type="domain" description="Initiator Rep protein WH1" evidence="2">
    <location>
        <begin position="5"/>
        <end position="152"/>
    </location>
</feature>
<accession>A0AAW8LCT0</accession>
<dbReference type="Proteomes" id="UP001262767">
    <property type="component" value="Unassembled WGS sequence"/>
</dbReference>
<protein>
    <submittedName>
        <fullName evidence="3">Plasmid replication initiation protein</fullName>
    </submittedName>
</protein>
<reference evidence="3" key="1">
    <citation type="submission" date="2023-07" db="EMBL/GenBank/DDBJ databases">
        <title>Sorghum-associated microbial communities from plants grown in Nebraska, USA.</title>
        <authorList>
            <person name="Schachtman D."/>
        </authorList>
    </citation>
    <scope>NUCLEOTIDE SEQUENCE</scope>
    <source>
        <strain evidence="3">BE44</strain>
    </source>
</reference>
<dbReference type="GO" id="GO:0003887">
    <property type="term" value="F:DNA-directed DNA polymerase activity"/>
    <property type="evidence" value="ECO:0007669"/>
    <property type="project" value="InterPro"/>
</dbReference>
<dbReference type="RefSeq" id="WP_310077992.1">
    <property type="nucleotide sequence ID" value="NZ_JAVDSC010000012.1"/>
</dbReference>
<dbReference type="NCBIfam" id="NF038290">
    <property type="entry name" value="repM_Acin"/>
    <property type="match status" value="1"/>
</dbReference>
<dbReference type="InterPro" id="IPR000525">
    <property type="entry name" value="Initiator_Rep_WH1"/>
</dbReference>
<dbReference type="AlphaFoldDB" id="A0AAW8LCT0"/>
<gene>
    <name evidence="3" type="ORF">J2X86_002515</name>
</gene>
<organism evidence="3 4">
    <name type="scientific">Acinetobacter lwoffii</name>
    <dbReference type="NCBI Taxonomy" id="28090"/>
    <lineage>
        <taxon>Bacteria</taxon>
        <taxon>Pseudomonadati</taxon>
        <taxon>Pseudomonadota</taxon>
        <taxon>Gammaproteobacteria</taxon>
        <taxon>Moraxellales</taxon>
        <taxon>Moraxellaceae</taxon>
        <taxon>Acinetobacter</taxon>
    </lineage>
</organism>
<name>A0AAW8LCT0_ACILW</name>
<evidence type="ECO:0000256" key="1">
    <source>
        <dbReference type="ARBA" id="ARBA00038283"/>
    </source>
</evidence>
<sequence>MKNKIVVKDNALIDASFNLTLVEQRLMLLTIVEAREKRGLSPSTPIEITALSYSKQFKVDESTAYRNIASASKTLKRREFSYFDRYKDQDAITVAGWVNKVTYVKSTGLVALYLSEEVISMIKCLDEHFTQYYLDNVSEFDSKYSLRVYELVSKWRKVGHTEKYAYEDLRAKLGVELKEYKTMSLFKANVLDKAILELNEKSDLKIKYEQFRTGRSISHFSFVIKEKRVVKTIEAPVELTFKLTARQIELFASKLSRDHLFGSIYGQVGELQPDFENRLLGELANRSICQKYADHLIRLGYGESKRKAKAA</sequence>
<evidence type="ECO:0000259" key="2">
    <source>
        <dbReference type="Pfam" id="PF01051"/>
    </source>
</evidence>
<dbReference type="Pfam" id="PF01051">
    <property type="entry name" value="Rep3_N"/>
    <property type="match status" value="1"/>
</dbReference>
<evidence type="ECO:0000313" key="4">
    <source>
        <dbReference type="Proteomes" id="UP001262767"/>
    </source>
</evidence>
<evidence type="ECO:0000313" key="3">
    <source>
        <dbReference type="EMBL" id="MDR6630460.1"/>
    </source>
</evidence>
<dbReference type="InterPro" id="IPR036388">
    <property type="entry name" value="WH-like_DNA-bd_sf"/>
</dbReference>
<dbReference type="SUPFAM" id="SSF46785">
    <property type="entry name" value="Winged helix' DNA-binding domain"/>
    <property type="match status" value="2"/>
</dbReference>
<comment type="similarity">
    <text evidence="1">Belongs to the initiator RepB protein family.</text>
</comment>
<comment type="caution">
    <text evidence="3">The sequence shown here is derived from an EMBL/GenBank/DDBJ whole genome shotgun (WGS) entry which is preliminary data.</text>
</comment>
<dbReference type="EMBL" id="JAVDSC010000012">
    <property type="protein sequence ID" value="MDR6630460.1"/>
    <property type="molecule type" value="Genomic_DNA"/>
</dbReference>
<dbReference type="Pfam" id="PF21205">
    <property type="entry name" value="Rep3_C"/>
    <property type="match status" value="1"/>
</dbReference>
<dbReference type="GO" id="GO:0006270">
    <property type="term" value="P:DNA replication initiation"/>
    <property type="evidence" value="ECO:0007669"/>
    <property type="project" value="InterPro"/>
</dbReference>
<dbReference type="Gene3D" id="1.10.10.10">
    <property type="entry name" value="Winged helix-like DNA-binding domain superfamily/Winged helix DNA-binding domain"/>
    <property type="match status" value="2"/>
</dbReference>
<proteinExistence type="inferred from homology"/>
<dbReference type="InterPro" id="IPR036390">
    <property type="entry name" value="WH_DNA-bd_sf"/>
</dbReference>